<sequence>FGNVTFRFVFAAIMQYFLADVSCFQGLFFCPEAASLLLHNFCIYHISPPGHEVFSLLELSQEFLQLGAAAICPEDPVPSVDDLADQIIEVLNFFGMQDDILIVPVLVLLVNKTRLGAVMCMGVTAGAYILTLFALKYRERVLGLILVSPLCKAPSWSEWFYNKVISNLLYFYGMCGLLKECLLQRYFSKEVRGSAGVPESDIVQACRRLLDERQSINVFRFLQAINRRPDITEGLKSLKCRTLIFVGDSSPFHSEALHMTSKLDRRFSALVEVQACGSMVTEEQPHAMLIPMEFFLMGYGLYRPSYFSDSPRSPLSPSCISPELLSPESMGLKLKPIKTRVSLEQYFLADVSCFQGLFFCPEAASLLLHNFCIYHISPPGHEVFSLLELSQEFLQLGAAAICPEDPVPSVDDLADQIIEVLNFFGMQDDILIVPVLVLLVNKTRLGAVMCMGVTAGAYILTLFALKYRERVLGLILVSPLCKAPSWSEWFYNKVISNLLYFYGMCGLLKECLLQRYFSKEVRGSAGVPESDIVQACRRLLDERQSINVFRFLQAINRRPDITEGLKSLKCRTLIFVGDSSPFHSEALHMTSKLDRRFSALVEVQACGSMVTEEQPHAMLIPMEFFLMGYGLYRPSYFSDSPRSPLSPSCISPELLSPESMGLKLKPIKTRVSLEV</sequence>
<name>A0AAW0L6G2_QUESU</name>
<proteinExistence type="inferred from homology"/>
<dbReference type="SUPFAM" id="SSF53474">
    <property type="entry name" value="alpha/beta-Hydrolases"/>
    <property type="match status" value="2"/>
</dbReference>
<protein>
    <submittedName>
        <fullName evidence="3">Protein ndl1</fullName>
    </submittedName>
</protein>
<evidence type="ECO:0000313" key="3">
    <source>
        <dbReference type="EMBL" id="KAK7846436.1"/>
    </source>
</evidence>
<organism evidence="3 4">
    <name type="scientific">Quercus suber</name>
    <name type="common">Cork oak</name>
    <dbReference type="NCBI Taxonomy" id="58331"/>
    <lineage>
        <taxon>Eukaryota</taxon>
        <taxon>Viridiplantae</taxon>
        <taxon>Streptophyta</taxon>
        <taxon>Embryophyta</taxon>
        <taxon>Tracheophyta</taxon>
        <taxon>Spermatophyta</taxon>
        <taxon>Magnoliopsida</taxon>
        <taxon>eudicotyledons</taxon>
        <taxon>Gunneridae</taxon>
        <taxon>Pentapetalae</taxon>
        <taxon>rosids</taxon>
        <taxon>fabids</taxon>
        <taxon>Fagales</taxon>
        <taxon>Fagaceae</taxon>
        <taxon>Quercus</taxon>
    </lineage>
</organism>
<dbReference type="Pfam" id="PF03096">
    <property type="entry name" value="Ndr"/>
    <property type="match status" value="3"/>
</dbReference>
<dbReference type="InterPro" id="IPR029058">
    <property type="entry name" value="AB_hydrolase_fold"/>
</dbReference>
<evidence type="ECO:0000256" key="1">
    <source>
        <dbReference type="ARBA" id="ARBA00005598"/>
    </source>
</evidence>
<comment type="caution">
    <text evidence="3">The sequence shown here is derived from an EMBL/GenBank/DDBJ whole genome shotgun (WGS) entry which is preliminary data.</text>
</comment>
<dbReference type="EMBL" id="PKMF04000155">
    <property type="protein sequence ID" value="KAK7846436.1"/>
    <property type="molecule type" value="Genomic_DNA"/>
</dbReference>
<dbReference type="Proteomes" id="UP000237347">
    <property type="component" value="Unassembled WGS sequence"/>
</dbReference>
<dbReference type="AlphaFoldDB" id="A0AAW0L6G2"/>
<feature type="transmembrane region" description="Helical" evidence="2">
    <location>
        <begin position="115"/>
        <end position="135"/>
    </location>
</feature>
<accession>A0AAW0L6G2</accession>
<reference evidence="3 4" key="1">
    <citation type="journal article" date="2018" name="Sci. Data">
        <title>The draft genome sequence of cork oak.</title>
        <authorList>
            <person name="Ramos A.M."/>
            <person name="Usie A."/>
            <person name="Barbosa P."/>
            <person name="Barros P.M."/>
            <person name="Capote T."/>
            <person name="Chaves I."/>
            <person name="Simoes F."/>
            <person name="Abreu I."/>
            <person name="Carrasquinho I."/>
            <person name="Faro C."/>
            <person name="Guimaraes J.B."/>
            <person name="Mendonca D."/>
            <person name="Nobrega F."/>
            <person name="Rodrigues L."/>
            <person name="Saibo N.J.M."/>
            <person name="Varela M.C."/>
            <person name="Egas C."/>
            <person name="Matos J."/>
            <person name="Miguel C.M."/>
            <person name="Oliveira M.M."/>
            <person name="Ricardo C.P."/>
            <person name="Goncalves S."/>
        </authorList>
    </citation>
    <scope>NUCLEOTIDE SEQUENCE [LARGE SCALE GENOMIC DNA]</scope>
    <source>
        <strain evidence="4">cv. HL8</strain>
    </source>
</reference>
<gene>
    <name evidence="3" type="primary">NDL1_0</name>
    <name evidence="3" type="ORF">CFP56_007971</name>
</gene>
<keyword evidence="2" id="KW-0472">Membrane</keyword>
<keyword evidence="2" id="KW-0812">Transmembrane</keyword>
<dbReference type="PANTHER" id="PTHR11034">
    <property type="entry name" value="N-MYC DOWNSTREAM REGULATED"/>
    <property type="match status" value="1"/>
</dbReference>
<dbReference type="InterPro" id="IPR004142">
    <property type="entry name" value="NDRG"/>
</dbReference>
<feature type="non-terminal residue" evidence="3">
    <location>
        <position position="1"/>
    </location>
</feature>
<dbReference type="Gene3D" id="3.40.50.1820">
    <property type="entry name" value="alpha/beta hydrolase"/>
    <property type="match status" value="2"/>
</dbReference>
<comment type="similarity">
    <text evidence="1">Belongs to the NDRG family.</text>
</comment>
<keyword evidence="4" id="KW-1185">Reference proteome</keyword>
<evidence type="ECO:0000256" key="2">
    <source>
        <dbReference type="SAM" id="Phobius"/>
    </source>
</evidence>
<evidence type="ECO:0000313" key="4">
    <source>
        <dbReference type="Proteomes" id="UP000237347"/>
    </source>
</evidence>
<keyword evidence="2" id="KW-1133">Transmembrane helix</keyword>